<proteinExistence type="predicted"/>
<feature type="transmembrane region" description="Helical" evidence="1">
    <location>
        <begin position="194"/>
        <end position="215"/>
    </location>
</feature>
<dbReference type="RefSeq" id="WP_187751609.1">
    <property type="nucleotide sequence ID" value="NZ_CP060828.1"/>
</dbReference>
<sequence length="280" mass="29154">MVHGTTAWTQDTLLSTSGFVAALAPLPTDPAAERQIEDQVERQLAEAVDRVPGAVSPVLGAVRVRRMVAEAAPAVVDSAAFRWAWRAALRTSHAELVGILRDDASFVDLTPGGLDLTVRLAVDRLGEQAGLPGPLVSVLPGELDLSFRLVENDAMHRGEQAVRVTDTLSRVLLPAAVALGVAGLFLARRRFRALAVALAAVACAVGAARLLLAVAQASAPPRPAVADVAVRRLVEPLADGFVTVMAVSAVACAALVAAGVVRARRAGVVRARRDGEATGW</sequence>
<feature type="transmembrane region" description="Helical" evidence="1">
    <location>
        <begin position="167"/>
        <end position="187"/>
    </location>
</feature>
<gene>
    <name evidence="2" type="ORF">IAG44_38035</name>
</gene>
<evidence type="ECO:0000256" key="1">
    <source>
        <dbReference type="SAM" id="Phobius"/>
    </source>
</evidence>
<keyword evidence="1" id="KW-0812">Transmembrane</keyword>
<organism evidence="2 3">
    <name type="scientific">Streptomyces roseirectus</name>
    <dbReference type="NCBI Taxonomy" id="2768066"/>
    <lineage>
        <taxon>Bacteria</taxon>
        <taxon>Bacillati</taxon>
        <taxon>Actinomycetota</taxon>
        <taxon>Actinomycetes</taxon>
        <taxon>Kitasatosporales</taxon>
        <taxon>Streptomycetaceae</taxon>
        <taxon>Streptomyces</taxon>
    </lineage>
</organism>
<accession>A0A7H0IPG9</accession>
<dbReference type="KEGG" id="sroi:IAG44_38035"/>
<protein>
    <submittedName>
        <fullName evidence="2">Uncharacterized protein</fullName>
    </submittedName>
</protein>
<name>A0A7H0IPG9_9ACTN</name>
<reference evidence="2 3" key="1">
    <citation type="submission" date="2020-08" db="EMBL/GenBank/DDBJ databases">
        <title>A novel species.</title>
        <authorList>
            <person name="Gao J."/>
        </authorList>
    </citation>
    <scope>NUCLEOTIDE SEQUENCE [LARGE SCALE GENOMIC DNA]</scope>
    <source>
        <strain evidence="2 3">CRXT-G-22</strain>
    </source>
</reference>
<evidence type="ECO:0000313" key="3">
    <source>
        <dbReference type="Proteomes" id="UP000516052"/>
    </source>
</evidence>
<keyword evidence="3" id="KW-1185">Reference proteome</keyword>
<keyword evidence="1" id="KW-0472">Membrane</keyword>
<dbReference type="EMBL" id="CP060828">
    <property type="protein sequence ID" value="QNP74685.1"/>
    <property type="molecule type" value="Genomic_DNA"/>
</dbReference>
<feature type="transmembrane region" description="Helical" evidence="1">
    <location>
        <begin position="241"/>
        <end position="263"/>
    </location>
</feature>
<dbReference type="Proteomes" id="UP000516052">
    <property type="component" value="Chromosome"/>
</dbReference>
<keyword evidence="1" id="KW-1133">Transmembrane helix</keyword>
<evidence type="ECO:0000313" key="2">
    <source>
        <dbReference type="EMBL" id="QNP74685.1"/>
    </source>
</evidence>
<dbReference type="AlphaFoldDB" id="A0A7H0IPG9"/>